<name>A0AAD3H7D3_9STRA</name>
<evidence type="ECO:0000313" key="2">
    <source>
        <dbReference type="EMBL" id="GFH52966.1"/>
    </source>
</evidence>
<dbReference type="AlphaFoldDB" id="A0AAD3H7D3"/>
<evidence type="ECO:0000256" key="1">
    <source>
        <dbReference type="SAM" id="MobiDB-lite"/>
    </source>
</evidence>
<dbReference type="Proteomes" id="UP001054902">
    <property type="component" value="Unassembled WGS sequence"/>
</dbReference>
<keyword evidence="3" id="KW-1185">Reference proteome</keyword>
<feature type="compositionally biased region" description="Basic and acidic residues" evidence="1">
    <location>
        <begin position="44"/>
        <end position="56"/>
    </location>
</feature>
<accession>A0AAD3H7D3</accession>
<evidence type="ECO:0000313" key="3">
    <source>
        <dbReference type="Proteomes" id="UP001054902"/>
    </source>
</evidence>
<comment type="caution">
    <text evidence="2">The sequence shown here is derived from an EMBL/GenBank/DDBJ whole genome shotgun (WGS) entry which is preliminary data.</text>
</comment>
<feature type="region of interest" description="Disordered" evidence="1">
    <location>
        <begin position="27"/>
        <end position="67"/>
    </location>
</feature>
<reference evidence="2 3" key="1">
    <citation type="journal article" date="2021" name="Sci. Rep.">
        <title>The genome of the diatom Chaetoceros tenuissimus carries an ancient integrated fragment of an extant virus.</title>
        <authorList>
            <person name="Hongo Y."/>
            <person name="Kimura K."/>
            <person name="Takaki Y."/>
            <person name="Yoshida Y."/>
            <person name="Baba S."/>
            <person name="Kobayashi G."/>
            <person name="Nagasaki K."/>
            <person name="Hano T."/>
            <person name="Tomaru Y."/>
        </authorList>
    </citation>
    <scope>NUCLEOTIDE SEQUENCE [LARGE SCALE GENOMIC DNA]</scope>
    <source>
        <strain evidence="2 3">NIES-3715</strain>
    </source>
</reference>
<proteinExistence type="predicted"/>
<dbReference type="EMBL" id="BLLK01000046">
    <property type="protein sequence ID" value="GFH52966.1"/>
    <property type="molecule type" value="Genomic_DNA"/>
</dbReference>
<protein>
    <submittedName>
        <fullName evidence="2">Uncharacterized protein</fullName>
    </submittedName>
</protein>
<organism evidence="2 3">
    <name type="scientific">Chaetoceros tenuissimus</name>
    <dbReference type="NCBI Taxonomy" id="426638"/>
    <lineage>
        <taxon>Eukaryota</taxon>
        <taxon>Sar</taxon>
        <taxon>Stramenopiles</taxon>
        <taxon>Ochrophyta</taxon>
        <taxon>Bacillariophyta</taxon>
        <taxon>Coscinodiscophyceae</taxon>
        <taxon>Chaetocerotophycidae</taxon>
        <taxon>Chaetocerotales</taxon>
        <taxon>Chaetocerotaceae</taxon>
        <taxon>Chaetoceros</taxon>
    </lineage>
</organism>
<gene>
    <name evidence="2" type="ORF">CTEN210_09442</name>
</gene>
<sequence length="114" mass="12551">MVVINFHHIQAVSSVIDQEVLVGHHESPHLHGSLASGEWLQTSKDAHQGKTKEKSSKCTGSKKCKPTTKQTKIPQAIYVRENECDEWSVSTLGVDSSLRKMRIAVSTPILKGGF</sequence>